<accession>A0A5F0D613</accession>
<proteinExistence type="predicted"/>
<organism evidence="1 2">
    <name type="scientific">Cryobacterium luteum</name>
    <dbReference type="NCBI Taxonomy" id="1424661"/>
    <lineage>
        <taxon>Bacteria</taxon>
        <taxon>Bacillati</taxon>
        <taxon>Actinomycetota</taxon>
        <taxon>Actinomycetes</taxon>
        <taxon>Micrococcales</taxon>
        <taxon>Microbacteriaceae</taxon>
        <taxon>Cryobacterium</taxon>
    </lineage>
</organism>
<dbReference type="EMBL" id="SOFF01000030">
    <property type="protein sequence ID" value="TFB89154.1"/>
    <property type="molecule type" value="Genomic_DNA"/>
</dbReference>
<dbReference type="OrthoDB" id="3197423at2"/>
<reference evidence="1 2" key="1">
    <citation type="submission" date="2019-03" db="EMBL/GenBank/DDBJ databases">
        <title>Genomics of glacier-inhabiting Cryobacterium strains.</title>
        <authorList>
            <person name="Liu Q."/>
            <person name="Xin Y.-H."/>
        </authorList>
    </citation>
    <scope>NUCLEOTIDE SEQUENCE [LARGE SCALE GENOMIC DNA]</scope>
    <source>
        <strain evidence="1 2">Hh15</strain>
    </source>
</reference>
<gene>
    <name evidence="1" type="ORF">E3O10_09680</name>
</gene>
<protein>
    <submittedName>
        <fullName evidence="1">Uncharacterized protein</fullName>
    </submittedName>
</protein>
<sequence length="210" mass="22418">MAPTDTVARVSVASSAVLLTDRTHGFATTPAECQLIADTWTVGTELTANVLSEWGPELVADILLHAARRSRSLGSVEAALAYAGLSSRIAPSLPASIEYSRCLASVARYRQALAVATAAESMLRTPENGVKLMRWRITLGRLSPPSDAVIAEFVAAASSWFPDSTLMRGMIAFVHLTASMQNLDWASVARDGEAIARSPHNNVITRIRAA</sequence>
<dbReference type="RefSeq" id="WP_134450378.1">
    <property type="nucleotide sequence ID" value="NZ_FOCN01000002.1"/>
</dbReference>
<dbReference type="AlphaFoldDB" id="A0A5F0D613"/>
<evidence type="ECO:0000313" key="1">
    <source>
        <dbReference type="EMBL" id="TFB89154.1"/>
    </source>
</evidence>
<keyword evidence="2" id="KW-1185">Reference proteome</keyword>
<dbReference type="Proteomes" id="UP000297654">
    <property type="component" value="Unassembled WGS sequence"/>
</dbReference>
<comment type="caution">
    <text evidence="1">The sequence shown here is derived from an EMBL/GenBank/DDBJ whole genome shotgun (WGS) entry which is preliminary data.</text>
</comment>
<evidence type="ECO:0000313" key="2">
    <source>
        <dbReference type="Proteomes" id="UP000297654"/>
    </source>
</evidence>
<name>A0A5F0D613_9MICO</name>